<protein>
    <submittedName>
        <fullName evidence="2 3">Uncharacterized protein</fullName>
    </submittedName>
</protein>
<name>A0AA85JTF8_TRIRE</name>
<sequence length="82" mass="9851">MHWPCIANPQCKGYFIYPQGRNSHQIACNYALKHRIHRWKLGIKKKYGFIQERNYLINDDEIGCVKLSRMNIPTYKRQNILN</sequence>
<dbReference type="WBParaSite" id="TREG1_51580.1">
    <property type="protein sequence ID" value="TREG1_51580.1"/>
    <property type="gene ID" value="TREG1_51580"/>
</dbReference>
<evidence type="ECO:0000313" key="3">
    <source>
        <dbReference type="WBParaSite" id="TREG1_51580.1"/>
    </source>
</evidence>
<dbReference type="AlphaFoldDB" id="A0AA85JTF8"/>
<keyword evidence="1" id="KW-1185">Reference proteome</keyword>
<evidence type="ECO:0000313" key="2">
    <source>
        <dbReference type="WBParaSite" id="TREG1_138420.1"/>
    </source>
</evidence>
<reference evidence="2 3" key="2">
    <citation type="submission" date="2023-11" db="UniProtKB">
        <authorList>
            <consortium name="WormBaseParasite"/>
        </authorList>
    </citation>
    <scope>IDENTIFICATION</scope>
</reference>
<accession>A0AA85JTF8</accession>
<evidence type="ECO:0000313" key="1">
    <source>
        <dbReference type="Proteomes" id="UP000050795"/>
    </source>
</evidence>
<organism evidence="1 3">
    <name type="scientific">Trichobilharzia regenti</name>
    <name type="common">Nasal bird schistosome</name>
    <dbReference type="NCBI Taxonomy" id="157069"/>
    <lineage>
        <taxon>Eukaryota</taxon>
        <taxon>Metazoa</taxon>
        <taxon>Spiralia</taxon>
        <taxon>Lophotrochozoa</taxon>
        <taxon>Platyhelminthes</taxon>
        <taxon>Trematoda</taxon>
        <taxon>Digenea</taxon>
        <taxon>Strigeidida</taxon>
        <taxon>Schistosomatoidea</taxon>
        <taxon>Schistosomatidae</taxon>
        <taxon>Trichobilharzia</taxon>
    </lineage>
</organism>
<dbReference type="Proteomes" id="UP000050795">
    <property type="component" value="Unassembled WGS sequence"/>
</dbReference>
<reference evidence="1" key="1">
    <citation type="submission" date="2022-06" db="EMBL/GenBank/DDBJ databases">
        <authorList>
            <person name="Berger JAMES D."/>
            <person name="Berger JAMES D."/>
        </authorList>
    </citation>
    <scope>NUCLEOTIDE SEQUENCE [LARGE SCALE GENOMIC DNA]</scope>
</reference>
<dbReference type="WBParaSite" id="TREG1_138420.1">
    <property type="protein sequence ID" value="TREG1_138420.1"/>
    <property type="gene ID" value="TREG1_138420"/>
</dbReference>
<proteinExistence type="predicted"/>